<evidence type="ECO:0000313" key="5">
    <source>
        <dbReference type="Proteomes" id="UP000323119"/>
    </source>
</evidence>
<accession>A0A1Y3R3Q6</accession>
<dbReference type="PANTHER" id="PTHR43685">
    <property type="entry name" value="GLYCOSYLTRANSFERASE"/>
    <property type="match status" value="1"/>
</dbReference>
<evidence type="ECO:0000313" key="4">
    <source>
        <dbReference type="Proteomes" id="UP000195772"/>
    </source>
</evidence>
<gene>
    <name evidence="3" type="ORF">B5G41_06945</name>
    <name evidence="2" type="ORF">F2S36_12110</name>
</gene>
<dbReference type="Proteomes" id="UP000195772">
    <property type="component" value="Unassembled WGS sequence"/>
</dbReference>
<dbReference type="Gene3D" id="3.90.550.10">
    <property type="entry name" value="Spore Coat Polysaccharide Biosynthesis Protein SpsA, Chain A"/>
    <property type="match status" value="1"/>
</dbReference>
<dbReference type="EMBL" id="VVUY01000011">
    <property type="protein sequence ID" value="KAA2558889.1"/>
    <property type="molecule type" value="Genomic_DNA"/>
</dbReference>
<dbReference type="eggNOG" id="COG1215">
    <property type="taxonomic scope" value="Bacteria"/>
</dbReference>
<reference evidence="2 5" key="3">
    <citation type="journal article" date="2019" name="Nat. Med.">
        <title>A library of human gut bacterial isolates paired with longitudinal multiomics data enables mechanistic microbiome research.</title>
        <authorList>
            <person name="Poyet M."/>
            <person name="Groussin M."/>
            <person name="Gibbons S.M."/>
            <person name="Avila-Pacheco J."/>
            <person name="Jiang X."/>
            <person name="Kearney S.M."/>
            <person name="Perrotta A.R."/>
            <person name="Berdy B."/>
            <person name="Zhao S."/>
            <person name="Lieberman T.D."/>
            <person name="Swanson P.K."/>
            <person name="Smith M."/>
            <person name="Roesemann S."/>
            <person name="Alexander J.E."/>
            <person name="Rich S.A."/>
            <person name="Livny J."/>
            <person name="Vlamakis H."/>
            <person name="Clish C."/>
            <person name="Bullock K."/>
            <person name="Deik A."/>
            <person name="Scott J."/>
            <person name="Pierce K.A."/>
            <person name="Xavier R.J."/>
            <person name="Alm E.J."/>
        </authorList>
    </citation>
    <scope>NUCLEOTIDE SEQUENCE [LARGE SCALE GENOMIC DNA]</scope>
    <source>
        <strain evidence="2 5">BIOML-A204</strain>
    </source>
</reference>
<dbReference type="RefSeq" id="WP_018696347.1">
    <property type="nucleotide sequence ID" value="NZ_AP025562.1"/>
</dbReference>
<sequence>MEEREKSKPAVSVIIPVYNLENYLDTCLDSVGRQTYGDFEAIVVDDGSTDGSQAVARRHAERDARIVVVRTVNQGTARARETGIRHAQGDYICFLDGDDVWDSRMLEKLVAAIGENGGYDIVCCDYKRICKTYEAPRREMRTSDMQGLDFLVASLYHAISVTVWGRLYRRALFEKELRHYPLRLGEDSLLNIQIGCQQPRVRFIDYVGYGYVQRGGSANRSPLDIGYCVKFSEAVRAELVRHRDILGDRLEFYLLLNKMRWYLVYLRKSHNPWAGGTEFARGINAEAGRYRAELGGFFSRCDRLLLRMDRRRWMRPGVLAVSTLMRWGKSLKRRLAH</sequence>
<evidence type="ECO:0000313" key="2">
    <source>
        <dbReference type="EMBL" id="KAA2558889.1"/>
    </source>
</evidence>
<dbReference type="SUPFAM" id="SSF53448">
    <property type="entry name" value="Nucleotide-diphospho-sugar transferases"/>
    <property type="match status" value="1"/>
</dbReference>
<dbReference type="InterPro" id="IPR001173">
    <property type="entry name" value="Glyco_trans_2-like"/>
</dbReference>
<organism evidence="3 4">
    <name type="scientific">Alistipes onderdonkii</name>
    <dbReference type="NCBI Taxonomy" id="328813"/>
    <lineage>
        <taxon>Bacteria</taxon>
        <taxon>Pseudomonadati</taxon>
        <taxon>Bacteroidota</taxon>
        <taxon>Bacteroidia</taxon>
        <taxon>Bacteroidales</taxon>
        <taxon>Rikenellaceae</taxon>
        <taxon>Alistipes</taxon>
    </lineage>
</organism>
<reference evidence="3" key="2">
    <citation type="journal article" date="2018" name="BMC Genomics">
        <title>Whole genome sequencing and function prediction of 133 gut anaerobes isolated from chicken caecum in pure cultures.</title>
        <authorList>
            <person name="Medvecky M."/>
            <person name="Cejkova D."/>
            <person name="Polansky O."/>
            <person name="Karasova D."/>
            <person name="Kubasova T."/>
            <person name="Cizek A."/>
            <person name="Rychlik I."/>
        </authorList>
    </citation>
    <scope>NUCLEOTIDE SEQUENCE</scope>
    <source>
        <strain evidence="3">An90</strain>
    </source>
</reference>
<dbReference type="EMBL" id="NFHB01000004">
    <property type="protein sequence ID" value="OUN03420.1"/>
    <property type="molecule type" value="Genomic_DNA"/>
</dbReference>
<dbReference type="OrthoDB" id="1114838at2"/>
<evidence type="ECO:0000259" key="1">
    <source>
        <dbReference type="Pfam" id="PF00535"/>
    </source>
</evidence>
<protein>
    <submittedName>
        <fullName evidence="2">Glycosyltransferase family 2 protein</fullName>
    </submittedName>
</protein>
<reference evidence="4" key="1">
    <citation type="submission" date="2017-04" db="EMBL/GenBank/DDBJ databases">
        <title>Function of individual gut microbiota members based on whole genome sequencing of pure cultures obtained from chicken caecum.</title>
        <authorList>
            <person name="Medvecky M."/>
            <person name="Cejkova D."/>
            <person name="Polansky O."/>
            <person name="Karasova D."/>
            <person name="Kubasova T."/>
            <person name="Cizek A."/>
            <person name="Rychlik I."/>
        </authorList>
    </citation>
    <scope>NUCLEOTIDE SEQUENCE [LARGE SCALE GENOMIC DNA]</scope>
    <source>
        <strain evidence="4">An90</strain>
    </source>
</reference>
<evidence type="ECO:0000313" key="3">
    <source>
        <dbReference type="EMBL" id="OUN03420.1"/>
    </source>
</evidence>
<dbReference type="Pfam" id="PF00535">
    <property type="entry name" value="Glycos_transf_2"/>
    <property type="match status" value="1"/>
</dbReference>
<name>A0A1Y3R3Q6_9BACT</name>
<dbReference type="InterPro" id="IPR050834">
    <property type="entry name" value="Glycosyltransf_2"/>
</dbReference>
<dbReference type="CDD" id="cd00761">
    <property type="entry name" value="Glyco_tranf_GTA_type"/>
    <property type="match status" value="1"/>
</dbReference>
<dbReference type="PANTHER" id="PTHR43685:SF2">
    <property type="entry name" value="GLYCOSYLTRANSFERASE 2-LIKE DOMAIN-CONTAINING PROTEIN"/>
    <property type="match status" value="1"/>
</dbReference>
<dbReference type="AlphaFoldDB" id="A0A1Y3R3Q6"/>
<dbReference type="Proteomes" id="UP000323119">
    <property type="component" value="Unassembled WGS sequence"/>
</dbReference>
<proteinExistence type="predicted"/>
<dbReference type="InterPro" id="IPR029044">
    <property type="entry name" value="Nucleotide-diphossugar_trans"/>
</dbReference>
<comment type="caution">
    <text evidence="3">The sequence shown here is derived from an EMBL/GenBank/DDBJ whole genome shotgun (WGS) entry which is preliminary data.</text>
</comment>
<feature type="domain" description="Glycosyltransferase 2-like" evidence="1">
    <location>
        <begin position="12"/>
        <end position="175"/>
    </location>
</feature>